<evidence type="ECO:0000313" key="5">
    <source>
        <dbReference type="Proteomes" id="UP001175000"/>
    </source>
</evidence>
<keyword evidence="4" id="KW-0808">Transferase</keyword>
<dbReference type="SUPFAM" id="SSF53383">
    <property type="entry name" value="PLP-dependent transferases"/>
    <property type="match status" value="1"/>
</dbReference>
<dbReference type="NCBIfam" id="NF005685">
    <property type="entry name" value="PRK07483.1"/>
    <property type="match status" value="1"/>
</dbReference>
<dbReference type="InterPro" id="IPR005814">
    <property type="entry name" value="Aminotrans_3"/>
</dbReference>
<accession>A0AA39XDV7</accession>
<dbReference type="PANTHER" id="PTHR43094:SF1">
    <property type="entry name" value="AMINOTRANSFERASE CLASS-III"/>
    <property type="match status" value="1"/>
</dbReference>
<dbReference type="InterPro" id="IPR015424">
    <property type="entry name" value="PyrdxlP-dep_Trfase"/>
</dbReference>
<dbReference type="InterPro" id="IPR049704">
    <property type="entry name" value="Aminotrans_3_PPA_site"/>
</dbReference>
<evidence type="ECO:0000313" key="4">
    <source>
        <dbReference type="EMBL" id="KAK0631365.1"/>
    </source>
</evidence>
<name>A0AA39XDV7_9PEZI</name>
<dbReference type="InterPro" id="IPR015421">
    <property type="entry name" value="PyrdxlP-dep_Trfase_major"/>
</dbReference>
<dbReference type="PANTHER" id="PTHR43094">
    <property type="entry name" value="AMINOTRANSFERASE"/>
    <property type="match status" value="1"/>
</dbReference>
<gene>
    <name evidence="4" type="ORF">B0T14DRAFT_532163</name>
</gene>
<evidence type="ECO:0000256" key="1">
    <source>
        <dbReference type="ARBA" id="ARBA00008954"/>
    </source>
</evidence>
<dbReference type="Gene3D" id="3.40.640.10">
    <property type="entry name" value="Type I PLP-dependent aspartate aminotransferase-like (Major domain)"/>
    <property type="match status" value="1"/>
</dbReference>
<dbReference type="GO" id="GO:0005829">
    <property type="term" value="C:cytosol"/>
    <property type="evidence" value="ECO:0007669"/>
    <property type="project" value="TreeGrafter"/>
</dbReference>
<dbReference type="Pfam" id="PF00202">
    <property type="entry name" value="Aminotran_3"/>
    <property type="match status" value="1"/>
</dbReference>
<dbReference type="EMBL" id="JAULSU010000001">
    <property type="protein sequence ID" value="KAK0631365.1"/>
    <property type="molecule type" value="Genomic_DNA"/>
</dbReference>
<reference evidence="4" key="1">
    <citation type="submission" date="2023-06" db="EMBL/GenBank/DDBJ databases">
        <title>Genome-scale phylogeny and comparative genomics of the fungal order Sordariales.</title>
        <authorList>
            <consortium name="Lawrence Berkeley National Laboratory"/>
            <person name="Hensen N."/>
            <person name="Bonometti L."/>
            <person name="Westerberg I."/>
            <person name="Brannstrom I.O."/>
            <person name="Guillou S."/>
            <person name="Cros-Aarteil S."/>
            <person name="Calhoun S."/>
            <person name="Haridas S."/>
            <person name="Kuo A."/>
            <person name="Mondo S."/>
            <person name="Pangilinan J."/>
            <person name="Riley R."/>
            <person name="Labutti K."/>
            <person name="Andreopoulos B."/>
            <person name="Lipzen A."/>
            <person name="Chen C."/>
            <person name="Yanf M."/>
            <person name="Daum C."/>
            <person name="Ng V."/>
            <person name="Clum A."/>
            <person name="Steindorff A."/>
            <person name="Ohm R."/>
            <person name="Martin F."/>
            <person name="Silar P."/>
            <person name="Natvig D."/>
            <person name="Lalanne C."/>
            <person name="Gautier V."/>
            <person name="Ament-Velasquez S.L."/>
            <person name="Kruys A."/>
            <person name="Hutchinson M.I."/>
            <person name="Powell A.J."/>
            <person name="Barry K."/>
            <person name="Miller A.N."/>
            <person name="Grigoriev I.V."/>
            <person name="Debuchy R."/>
            <person name="Gladieux P."/>
            <person name="Thoren M.H."/>
            <person name="Johannesson H."/>
        </authorList>
    </citation>
    <scope>NUCLEOTIDE SEQUENCE</scope>
    <source>
        <strain evidence="4">CBS 606.72</strain>
    </source>
</reference>
<comment type="similarity">
    <text evidence="1 3">Belongs to the class-III pyridoxal-phosphate-dependent aminotransferase family.</text>
</comment>
<sequence length="468" mass="50624">MAAAHSLLYKNFQKHPGALVESATGIYLHTSDGRKILDATSGAAVACLGYDNKRVQQAVVDQLLSVPYCHPGFYKTQSAEDLADFLVQSTHGRMSKAVLCGSGSEAVEVALKLAKTHFSHLATPEPQRSHFIARVGAWHGATLGVLSLGDFKVRKEPFVSLLAQNASRVSACNTYRGLRPGEDDEAYVRRLAQELDDEFQRVGPHRVCAFVAETIGGSASGCAMPVRGYFRAVKAVCEKYGALLILDEVMCGMGRTGTLHAWEHDDVGVVPDMVVVGKGLGAGYAPISAVLLHARLVGSFQASGKGFAHGQTYMAHPQAAAAGLAVQHVIRDEKLLEQVRVMGGHLERGLKAALLSYPYVGDIRGRGLFWAVEFVKDKQSKVPFPPSLELHAKMHARGMAKGYEIALFNAGGGYDGYAGDHLLVCPPFIVTEDDVNDIVARTKKVVEDTIHELLAELRNFWLRGFESS</sequence>
<protein>
    <submittedName>
        <fullName evidence="4">Pyridoxal phosphate-dependent transferase</fullName>
    </submittedName>
</protein>
<dbReference type="CDD" id="cd00610">
    <property type="entry name" value="OAT_like"/>
    <property type="match status" value="1"/>
</dbReference>
<dbReference type="Proteomes" id="UP001175000">
    <property type="component" value="Unassembled WGS sequence"/>
</dbReference>
<dbReference type="Gene3D" id="3.90.1150.10">
    <property type="entry name" value="Aspartate Aminotransferase, domain 1"/>
    <property type="match status" value="1"/>
</dbReference>
<comment type="caution">
    <text evidence="4">The sequence shown here is derived from an EMBL/GenBank/DDBJ whole genome shotgun (WGS) entry which is preliminary data.</text>
</comment>
<proteinExistence type="inferred from homology"/>
<dbReference type="GO" id="GO:0030170">
    <property type="term" value="F:pyridoxal phosphate binding"/>
    <property type="evidence" value="ECO:0007669"/>
    <property type="project" value="InterPro"/>
</dbReference>
<evidence type="ECO:0000256" key="2">
    <source>
        <dbReference type="ARBA" id="ARBA00022898"/>
    </source>
</evidence>
<dbReference type="PROSITE" id="PS00600">
    <property type="entry name" value="AA_TRANSFER_CLASS_3"/>
    <property type="match status" value="1"/>
</dbReference>
<keyword evidence="5" id="KW-1185">Reference proteome</keyword>
<keyword evidence="2 3" id="KW-0663">Pyridoxal phosphate</keyword>
<dbReference type="GO" id="GO:0008483">
    <property type="term" value="F:transaminase activity"/>
    <property type="evidence" value="ECO:0007669"/>
    <property type="project" value="InterPro"/>
</dbReference>
<organism evidence="4 5">
    <name type="scientific">Immersiella caudata</name>
    <dbReference type="NCBI Taxonomy" id="314043"/>
    <lineage>
        <taxon>Eukaryota</taxon>
        <taxon>Fungi</taxon>
        <taxon>Dikarya</taxon>
        <taxon>Ascomycota</taxon>
        <taxon>Pezizomycotina</taxon>
        <taxon>Sordariomycetes</taxon>
        <taxon>Sordariomycetidae</taxon>
        <taxon>Sordariales</taxon>
        <taxon>Lasiosphaeriaceae</taxon>
        <taxon>Immersiella</taxon>
    </lineage>
</organism>
<dbReference type="InterPro" id="IPR015422">
    <property type="entry name" value="PyrdxlP-dep_Trfase_small"/>
</dbReference>
<dbReference type="AlphaFoldDB" id="A0AA39XDV7"/>
<evidence type="ECO:0000256" key="3">
    <source>
        <dbReference type="RuleBase" id="RU003560"/>
    </source>
</evidence>